<dbReference type="Gene3D" id="3.40.50.2300">
    <property type="match status" value="1"/>
</dbReference>
<dbReference type="WBParaSite" id="maker-unitig_14438-snap-gene-0.2-mRNA-1">
    <property type="protein sequence ID" value="maker-unitig_14438-snap-gene-0.2-mRNA-1"/>
    <property type="gene ID" value="maker-unitig_14438-snap-gene-0.2"/>
</dbReference>
<dbReference type="Proteomes" id="UP000095280">
    <property type="component" value="Unplaced"/>
</dbReference>
<dbReference type="AlphaFoldDB" id="A0A1I8F281"/>
<dbReference type="InterPro" id="IPR028082">
    <property type="entry name" value="Peripla_BP_I"/>
</dbReference>
<reference evidence="2" key="1">
    <citation type="submission" date="2016-11" db="UniProtKB">
        <authorList>
            <consortium name="WormBaseParasite"/>
        </authorList>
    </citation>
    <scope>IDENTIFICATION</scope>
</reference>
<protein>
    <submittedName>
        <fullName evidence="2">ANF_receptor domain-containing protein</fullName>
    </submittedName>
</protein>
<organism evidence="1 2">
    <name type="scientific">Macrostomum lignano</name>
    <dbReference type="NCBI Taxonomy" id="282301"/>
    <lineage>
        <taxon>Eukaryota</taxon>
        <taxon>Metazoa</taxon>
        <taxon>Spiralia</taxon>
        <taxon>Lophotrochozoa</taxon>
        <taxon>Platyhelminthes</taxon>
        <taxon>Rhabditophora</taxon>
        <taxon>Macrostomorpha</taxon>
        <taxon>Macrostomida</taxon>
        <taxon>Macrostomidae</taxon>
        <taxon>Macrostomum</taxon>
    </lineage>
</organism>
<accession>A0A1I8F281</accession>
<keyword evidence="1" id="KW-1185">Reference proteome</keyword>
<dbReference type="SUPFAM" id="SSF53822">
    <property type="entry name" value="Periplasmic binding protein-like I"/>
    <property type="match status" value="1"/>
</dbReference>
<proteinExistence type="predicted"/>
<evidence type="ECO:0000313" key="2">
    <source>
        <dbReference type="WBParaSite" id="maker-unitig_14438-snap-gene-0.2-mRNA-1"/>
    </source>
</evidence>
<name>A0A1I8F281_9PLAT</name>
<sequence>METLMRLGRSLALPTIVIPNDLCDATSKSEQCANLPKRHFACLLYLFTEFELIGAVEPRLLLRASVEALKYHRVSDAAIFYDKFQNFHSSVQYVTRLQGISKNSDAVPTASQVCPLLEAFQNDLSASGISVMAFQLEAGKNLSDILTGMSKSRVRFNVVFATADNVIQILETALAAGLLRQDFHWLLPDSPGLSLAALTSIARLDAWGAANILRADGGCTVPAASAGRLPPLRRDGVTTTSPTLTTCSHFQSIEMRFTEALLAVSEAYKNLTSASAAVTFSESNSSCNPLQPWTSGGSVARFIKSLQGLDTFRSVISYNASSNRLEAPYVEFAATFNELADQPVEFVESARFYPANASLRVLRTVSGRSLVFSNAFVDFKNRTLTVCAPIIPPFTEYTNVNDDLTGNVTGEIANGAGPPVGAPIPGSDFFSGCIGEVQK</sequence>
<evidence type="ECO:0000313" key="1">
    <source>
        <dbReference type="Proteomes" id="UP000095280"/>
    </source>
</evidence>